<reference evidence="1 2" key="1">
    <citation type="submission" date="2017-07" db="EMBL/GenBank/DDBJ databases">
        <authorList>
            <person name="Talla V."/>
            <person name="Backstrom N."/>
        </authorList>
    </citation>
    <scope>NUCLEOTIDE SEQUENCE [LARGE SCALE GENOMIC DNA]</scope>
</reference>
<dbReference type="EMBL" id="FZQP02006144">
    <property type="protein sequence ID" value="VVD02566.1"/>
    <property type="molecule type" value="Genomic_DNA"/>
</dbReference>
<evidence type="ECO:0000313" key="2">
    <source>
        <dbReference type="Proteomes" id="UP000324832"/>
    </source>
</evidence>
<protein>
    <submittedName>
        <fullName evidence="1">Uncharacterized protein</fullName>
    </submittedName>
</protein>
<gene>
    <name evidence="1" type="ORF">LSINAPIS_LOCUS12751</name>
</gene>
<dbReference type="AlphaFoldDB" id="A0A5E4QY46"/>
<proteinExistence type="predicted"/>
<dbReference type="Proteomes" id="UP000324832">
    <property type="component" value="Unassembled WGS sequence"/>
</dbReference>
<keyword evidence="2" id="KW-1185">Reference proteome</keyword>
<organism evidence="1 2">
    <name type="scientific">Leptidea sinapis</name>
    <dbReference type="NCBI Taxonomy" id="189913"/>
    <lineage>
        <taxon>Eukaryota</taxon>
        <taxon>Metazoa</taxon>
        <taxon>Ecdysozoa</taxon>
        <taxon>Arthropoda</taxon>
        <taxon>Hexapoda</taxon>
        <taxon>Insecta</taxon>
        <taxon>Pterygota</taxon>
        <taxon>Neoptera</taxon>
        <taxon>Endopterygota</taxon>
        <taxon>Lepidoptera</taxon>
        <taxon>Glossata</taxon>
        <taxon>Ditrysia</taxon>
        <taxon>Papilionoidea</taxon>
        <taxon>Pieridae</taxon>
        <taxon>Dismorphiinae</taxon>
        <taxon>Leptidea</taxon>
    </lineage>
</organism>
<evidence type="ECO:0000313" key="1">
    <source>
        <dbReference type="EMBL" id="VVD02566.1"/>
    </source>
</evidence>
<sequence>MKRVRFESPLKDINRNIMINDSESHSPRQFIGKQINSAPTLDHPEYGRVLSYSTDPVRRYEYGNSSPYPTLEKSYAPKFSAIAHPKLPSNDLDLSMLDISNVAPHKHNFSSIAKKCDEVSENCQKRSTTARENNKYSNGTISENDFFLRKENLKTIGALSSIGDIRKLTLDKENNPIIRKKELAQLGHLSHLNNAFNYHQETLKTSESLHEYCKCHHCSSTSTPYNEQQCLVPSLKLTPIINEQQCCCMIQKSRMCPHHLNASPIKVPCQCQVQNPKSSPINATDKKTWAIEKYENKKSDNTEVVGQNTVTKERREPTVADLFKIIKLQNEQLQLLQEKVDKFIENSNKKEVDSRLPIQNGVDNFTVQAVGNQQHKMSIGVMTSFEMVCTSTVINKEVIKKCEAQIQCNRSQISIKEVSKAQPVNINFLEGIQKNGESEPEIVNDMTRNTNIDDKTLNELSLYNLHVDNATTPLMSPDQTLYLDVKDYSDSDSGSDDPSNVGWTYYNKVMNPVEIPQAPTTTTDTSLKMNQLAAKYLKTNQDGLTLTNVPAQPTDLSFATKNYMERHKILQGKTAAPQKVQQDMPKFLDITVLKQQPKFL</sequence>
<name>A0A5E4QY46_9NEOP</name>
<accession>A0A5E4QY46</accession>